<name>A0A934WQZ8_9FIRM</name>
<evidence type="ECO:0000313" key="5">
    <source>
        <dbReference type="EMBL" id="MBK6087215.1"/>
    </source>
</evidence>
<gene>
    <name evidence="5" type="ORF">JKK62_00840</name>
</gene>
<dbReference type="Proteomes" id="UP000633365">
    <property type="component" value="Unassembled WGS sequence"/>
</dbReference>
<accession>A0A934WQZ8</accession>
<protein>
    <submittedName>
        <fullName evidence="5">Zinc ABC transporter substrate-binding protein</fullName>
    </submittedName>
</protein>
<dbReference type="GO" id="GO:0046872">
    <property type="term" value="F:metal ion binding"/>
    <property type="evidence" value="ECO:0007669"/>
    <property type="project" value="InterPro"/>
</dbReference>
<feature type="signal peptide" evidence="4">
    <location>
        <begin position="1"/>
        <end position="19"/>
    </location>
</feature>
<keyword evidence="2" id="KW-0813">Transport</keyword>
<dbReference type="InterPro" id="IPR050492">
    <property type="entry name" value="Bact_metal-bind_prot9"/>
</dbReference>
<dbReference type="EMBL" id="JAEQMG010000012">
    <property type="protein sequence ID" value="MBK6087215.1"/>
    <property type="molecule type" value="Genomic_DNA"/>
</dbReference>
<organism evidence="5 6">
    <name type="scientific">Ruminococcus difficilis</name>
    <dbReference type="NCBI Taxonomy" id="2763069"/>
    <lineage>
        <taxon>Bacteria</taxon>
        <taxon>Bacillati</taxon>
        <taxon>Bacillota</taxon>
        <taxon>Clostridia</taxon>
        <taxon>Eubacteriales</taxon>
        <taxon>Oscillospiraceae</taxon>
        <taxon>Ruminococcus</taxon>
    </lineage>
</organism>
<evidence type="ECO:0000256" key="3">
    <source>
        <dbReference type="ARBA" id="ARBA00022729"/>
    </source>
</evidence>
<keyword evidence="3 4" id="KW-0732">Signal</keyword>
<dbReference type="AlphaFoldDB" id="A0A934WQZ8"/>
<dbReference type="Pfam" id="PF01297">
    <property type="entry name" value="ZnuA"/>
    <property type="match status" value="1"/>
</dbReference>
<dbReference type="PANTHER" id="PTHR42953">
    <property type="entry name" value="HIGH-AFFINITY ZINC UPTAKE SYSTEM PROTEIN ZNUA-RELATED"/>
    <property type="match status" value="1"/>
</dbReference>
<proteinExistence type="inferred from homology"/>
<evidence type="ECO:0000256" key="1">
    <source>
        <dbReference type="ARBA" id="ARBA00011028"/>
    </source>
</evidence>
<sequence length="325" mass="36215">MKRLIALMLTAVMTLCLFAGCGTTTTESKAFKIVTTIYPVYNWLQNITDGAENVELTLLVEDGKDIHNYQPTAEDMVKISDCNYFVYVGGESDKWVNDSAAAFFKDNDGKYKVSLLDLLGDYAKDEELVEGMQAEEEEDDDGAYDEHVWLSVKNAELFCRELAAGLKTADSANADVYEKNEKTYQEKLKALDDKHTDALIKADKKYDTLLFGDRFPFRYLVDDYKLKYYAAFAGCSADSEASFETVAFLADKLTELRLPAVLTIDGSDGKLAETIIETSDNKTAQILQLNSMQAVSKEMIDSGDDYIGMMEKNLDVLKTALAVGK</sequence>
<comment type="caution">
    <text evidence="5">The sequence shown here is derived from an EMBL/GenBank/DDBJ whole genome shotgun (WGS) entry which is preliminary data.</text>
</comment>
<dbReference type="RefSeq" id="WP_201426551.1">
    <property type="nucleotide sequence ID" value="NZ_JAEQMG010000012.1"/>
</dbReference>
<feature type="chain" id="PRO_5039215983" evidence="4">
    <location>
        <begin position="20"/>
        <end position="325"/>
    </location>
</feature>
<dbReference type="PANTHER" id="PTHR42953:SF3">
    <property type="entry name" value="HIGH-AFFINITY ZINC UPTAKE SYSTEM PROTEIN ZNUA"/>
    <property type="match status" value="1"/>
</dbReference>
<dbReference type="InterPro" id="IPR006127">
    <property type="entry name" value="ZnuA-like"/>
</dbReference>
<dbReference type="GO" id="GO:0030001">
    <property type="term" value="P:metal ion transport"/>
    <property type="evidence" value="ECO:0007669"/>
    <property type="project" value="InterPro"/>
</dbReference>
<dbReference type="SUPFAM" id="SSF53807">
    <property type="entry name" value="Helical backbone' metal receptor"/>
    <property type="match status" value="1"/>
</dbReference>
<dbReference type="Gene3D" id="3.40.50.1980">
    <property type="entry name" value="Nitrogenase molybdenum iron protein domain"/>
    <property type="match status" value="2"/>
</dbReference>
<dbReference type="PROSITE" id="PS51257">
    <property type="entry name" value="PROKAR_LIPOPROTEIN"/>
    <property type="match status" value="1"/>
</dbReference>
<keyword evidence="6" id="KW-1185">Reference proteome</keyword>
<evidence type="ECO:0000313" key="6">
    <source>
        <dbReference type="Proteomes" id="UP000633365"/>
    </source>
</evidence>
<comment type="similarity">
    <text evidence="1">Belongs to the bacterial solute-binding protein 9 family.</text>
</comment>
<evidence type="ECO:0000256" key="4">
    <source>
        <dbReference type="SAM" id="SignalP"/>
    </source>
</evidence>
<evidence type="ECO:0000256" key="2">
    <source>
        <dbReference type="ARBA" id="ARBA00022448"/>
    </source>
</evidence>
<reference evidence="5" key="1">
    <citation type="submission" date="2021-01" db="EMBL/GenBank/DDBJ databases">
        <title>Genome public.</title>
        <authorList>
            <person name="Liu C."/>
            <person name="Sun Q."/>
        </authorList>
    </citation>
    <scope>NUCLEOTIDE SEQUENCE</scope>
    <source>
        <strain evidence="5">M6</strain>
    </source>
</reference>